<dbReference type="AlphaFoldDB" id="A0A1J0EHH4"/>
<reference evidence="2" key="1">
    <citation type="submission" date="2016-10" db="EMBL/GenBank/DDBJ databases">
        <title>Pseudomonas frederiksbergensis ERGS4:02 complete genome.</title>
        <authorList>
            <person name="Kumar R."/>
            <person name="Acharya V."/>
            <person name="Singh D."/>
        </authorList>
    </citation>
    <scope>NUCLEOTIDE SEQUENCE [LARGE SCALE GENOMIC DNA]</scope>
    <source>
        <strain evidence="2">ERGS4:02</strain>
    </source>
</reference>
<dbReference type="EMBL" id="CP017886">
    <property type="protein sequence ID" value="APC15344.1"/>
    <property type="molecule type" value="Genomic_DNA"/>
</dbReference>
<dbReference type="RefSeq" id="WP_071551294.1">
    <property type="nucleotide sequence ID" value="NZ_CP017886.1"/>
</dbReference>
<name>A0A1J0EHH4_9PSED</name>
<proteinExistence type="predicted"/>
<sequence>MSGLAQCMIDCRQCAGLFRLGRDVEAALTMVDVFDKVQDQLCQASADVQQQWAQLLVSMLFAQEAQDWLGLADTMEYELIDLLETAHAHH</sequence>
<dbReference type="GeneID" id="46907822"/>
<evidence type="ECO:0000313" key="2">
    <source>
        <dbReference type="Proteomes" id="UP000182567"/>
    </source>
</evidence>
<gene>
    <name evidence="1" type="ORF">BLL42_06250</name>
</gene>
<protein>
    <submittedName>
        <fullName evidence="1">Uncharacterized protein</fullName>
    </submittedName>
</protein>
<accession>A0A1J0EHH4</accession>
<dbReference type="Proteomes" id="UP000182567">
    <property type="component" value="Chromosome"/>
</dbReference>
<organism evidence="1 2">
    <name type="scientific">Pseudomonas frederiksbergensis</name>
    <dbReference type="NCBI Taxonomy" id="104087"/>
    <lineage>
        <taxon>Bacteria</taxon>
        <taxon>Pseudomonadati</taxon>
        <taxon>Pseudomonadota</taxon>
        <taxon>Gammaproteobacteria</taxon>
        <taxon>Pseudomonadales</taxon>
        <taxon>Pseudomonadaceae</taxon>
        <taxon>Pseudomonas</taxon>
    </lineage>
</organism>
<dbReference type="OrthoDB" id="5592031at2"/>
<evidence type="ECO:0000313" key="1">
    <source>
        <dbReference type="EMBL" id="APC15344.1"/>
    </source>
</evidence>